<sequence>MSFLSSGSGDYTDGIPDEKINISLGIFCFSSSFPRISGFLYLAVDFSQVAPLISTLNEGRHCYMSDKPMVKKDSGVLNLNEFGPGGFRRVEGENWAPIRGAVVKDERIMKY</sequence>
<keyword evidence="2" id="KW-1185">Reference proteome</keyword>
<protein>
    <submittedName>
        <fullName evidence="1">Uncharacterized protein</fullName>
    </submittedName>
</protein>
<proteinExistence type="predicted"/>
<comment type="caution">
    <text evidence="1">The sequence shown here is derived from an EMBL/GenBank/DDBJ whole genome shotgun (WGS) entry which is preliminary data.</text>
</comment>
<name>A0AAV7DSV0_ARIFI</name>
<reference evidence="1 2" key="1">
    <citation type="submission" date="2021-07" db="EMBL/GenBank/DDBJ databases">
        <title>The Aristolochia fimbriata genome: insights into angiosperm evolution, floral development and chemical biosynthesis.</title>
        <authorList>
            <person name="Jiao Y."/>
        </authorList>
    </citation>
    <scope>NUCLEOTIDE SEQUENCE [LARGE SCALE GENOMIC DNA]</scope>
    <source>
        <strain evidence="1">IBCAS-2021</strain>
        <tissue evidence="1">Leaf</tissue>
    </source>
</reference>
<evidence type="ECO:0000313" key="2">
    <source>
        <dbReference type="Proteomes" id="UP000825729"/>
    </source>
</evidence>
<dbReference type="Proteomes" id="UP000825729">
    <property type="component" value="Unassembled WGS sequence"/>
</dbReference>
<dbReference type="EMBL" id="JAINDJ010000008">
    <property type="protein sequence ID" value="KAG9439715.1"/>
    <property type="molecule type" value="Genomic_DNA"/>
</dbReference>
<evidence type="ECO:0000313" key="1">
    <source>
        <dbReference type="EMBL" id="KAG9439715.1"/>
    </source>
</evidence>
<gene>
    <name evidence="1" type="ORF">H6P81_019880</name>
</gene>
<organism evidence="1 2">
    <name type="scientific">Aristolochia fimbriata</name>
    <name type="common">White veined hardy Dutchman's pipe vine</name>
    <dbReference type="NCBI Taxonomy" id="158543"/>
    <lineage>
        <taxon>Eukaryota</taxon>
        <taxon>Viridiplantae</taxon>
        <taxon>Streptophyta</taxon>
        <taxon>Embryophyta</taxon>
        <taxon>Tracheophyta</taxon>
        <taxon>Spermatophyta</taxon>
        <taxon>Magnoliopsida</taxon>
        <taxon>Magnoliidae</taxon>
        <taxon>Piperales</taxon>
        <taxon>Aristolochiaceae</taxon>
        <taxon>Aristolochia</taxon>
    </lineage>
</organism>
<accession>A0AAV7DSV0</accession>
<dbReference type="AlphaFoldDB" id="A0AAV7DSV0"/>